<dbReference type="Proteomes" id="UP000325081">
    <property type="component" value="Unassembled WGS sequence"/>
</dbReference>
<name>A0A5A7QFZ7_STRAF</name>
<keyword evidence="2" id="KW-1185">Reference proteome</keyword>
<gene>
    <name evidence="1" type="ORF">STAS_20735</name>
</gene>
<evidence type="ECO:0000313" key="1">
    <source>
        <dbReference type="EMBL" id="GER43866.1"/>
    </source>
</evidence>
<comment type="caution">
    <text evidence="1">The sequence shown here is derived from an EMBL/GenBank/DDBJ whole genome shotgun (WGS) entry which is preliminary data.</text>
</comment>
<organism evidence="1 2">
    <name type="scientific">Striga asiatica</name>
    <name type="common">Asiatic witchweed</name>
    <name type="synonym">Buchnera asiatica</name>
    <dbReference type="NCBI Taxonomy" id="4170"/>
    <lineage>
        <taxon>Eukaryota</taxon>
        <taxon>Viridiplantae</taxon>
        <taxon>Streptophyta</taxon>
        <taxon>Embryophyta</taxon>
        <taxon>Tracheophyta</taxon>
        <taxon>Spermatophyta</taxon>
        <taxon>Magnoliopsida</taxon>
        <taxon>eudicotyledons</taxon>
        <taxon>Gunneridae</taxon>
        <taxon>Pentapetalae</taxon>
        <taxon>asterids</taxon>
        <taxon>lamiids</taxon>
        <taxon>Lamiales</taxon>
        <taxon>Orobanchaceae</taxon>
        <taxon>Buchnereae</taxon>
        <taxon>Striga</taxon>
    </lineage>
</organism>
<reference evidence="2" key="1">
    <citation type="journal article" date="2019" name="Curr. Biol.">
        <title>Genome Sequence of Striga asiatica Provides Insight into the Evolution of Plant Parasitism.</title>
        <authorList>
            <person name="Yoshida S."/>
            <person name="Kim S."/>
            <person name="Wafula E.K."/>
            <person name="Tanskanen J."/>
            <person name="Kim Y.M."/>
            <person name="Honaas L."/>
            <person name="Yang Z."/>
            <person name="Spallek T."/>
            <person name="Conn C.E."/>
            <person name="Ichihashi Y."/>
            <person name="Cheong K."/>
            <person name="Cui S."/>
            <person name="Der J.P."/>
            <person name="Gundlach H."/>
            <person name="Jiao Y."/>
            <person name="Hori C."/>
            <person name="Ishida J.K."/>
            <person name="Kasahara H."/>
            <person name="Kiba T."/>
            <person name="Kim M.S."/>
            <person name="Koo N."/>
            <person name="Laohavisit A."/>
            <person name="Lee Y.H."/>
            <person name="Lumba S."/>
            <person name="McCourt P."/>
            <person name="Mortimer J.C."/>
            <person name="Mutuku J.M."/>
            <person name="Nomura T."/>
            <person name="Sasaki-Sekimoto Y."/>
            <person name="Seto Y."/>
            <person name="Wang Y."/>
            <person name="Wakatake T."/>
            <person name="Sakakibara H."/>
            <person name="Demura T."/>
            <person name="Yamaguchi S."/>
            <person name="Yoneyama K."/>
            <person name="Manabe R.I."/>
            <person name="Nelson D.C."/>
            <person name="Schulman A.H."/>
            <person name="Timko M.P."/>
            <person name="dePamphilis C.W."/>
            <person name="Choi D."/>
            <person name="Shirasu K."/>
        </authorList>
    </citation>
    <scope>NUCLEOTIDE SEQUENCE [LARGE SCALE GENOMIC DNA]</scope>
    <source>
        <strain evidence="2">cv. UVA1</strain>
    </source>
</reference>
<protein>
    <submittedName>
        <fullName evidence="1">Cobyric acid synthase</fullName>
    </submittedName>
</protein>
<accession>A0A5A7QFZ7</accession>
<dbReference type="EMBL" id="BKCP01006737">
    <property type="protein sequence ID" value="GER43866.1"/>
    <property type="molecule type" value="Genomic_DNA"/>
</dbReference>
<dbReference type="AlphaFoldDB" id="A0A5A7QFZ7"/>
<evidence type="ECO:0000313" key="2">
    <source>
        <dbReference type="Proteomes" id="UP000325081"/>
    </source>
</evidence>
<sequence length="112" mass="12741">MALLVPSPEILSLVGAGSPARICLRKRKIEIRVSKKRKAEIVRPMVRLTWLLLTSLNSKFGTVSNSMANTWLEALPTVVELKRMRYSQPEGRSLDGEIYCKYTETEIIEFES</sequence>
<proteinExistence type="predicted"/>